<evidence type="ECO:0000259" key="2">
    <source>
        <dbReference type="Pfam" id="PF00582"/>
    </source>
</evidence>
<accession>W0DW52</accession>
<dbReference type="PRINTS" id="PR01438">
    <property type="entry name" value="UNVRSLSTRESS"/>
</dbReference>
<dbReference type="STRING" id="717772.THIAE_04795"/>
<dbReference type="HOGENOM" id="CLU_049301_5_1_6"/>
<evidence type="ECO:0000313" key="3">
    <source>
        <dbReference type="EMBL" id="AHF01199.1"/>
    </source>
</evidence>
<dbReference type="OrthoDB" id="9804721at2"/>
<feature type="domain" description="UspA" evidence="2">
    <location>
        <begin position="9"/>
        <end position="161"/>
    </location>
</feature>
<evidence type="ECO:0000313" key="4">
    <source>
        <dbReference type="Proteomes" id="UP000005380"/>
    </source>
</evidence>
<dbReference type="InterPro" id="IPR006016">
    <property type="entry name" value="UspA"/>
</dbReference>
<evidence type="ECO:0000256" key="1">
    <source>
        <dbReference type="ARBA" id="ARBA00008791"/>
    </source>
</evidence>
<dbReference type="SUPFAM" id="SSF52402">
    <property type="entry name" value="Adenine nucleotide alpha hydrolases-like"/>
    <property type="match status" value="2"/>
</dbReference>
<reference evidence="3 4" key="1">
    <citation type="submission" date="2013-12" db="EMBL/GenBank/DDBJ databases">
        <authorList>
            <consortium name="DOE Joint Genome Institute"/>
            <person name="Kappler U."/>
            <person name="Huntemann M."/>
            <person name="Han J."/>
            <person name="Chen A."/>
            <person name="Kyrpides N."/>
            <person name="Mavromatis K."/>
            <person name="Markowitz V."/>
            <person name="Palaniappan K."/>
            <person name="Ivanova N."/>
            <person name="Schaumberg A."/>
            <person name="Pati A."/>
            <person name="Liolios K."/>
            <person name="Nordberg H.P."/>
            <person name="Cantor M.N."/>
            <person name="Hua S.X."/>
            <person name="Woyke T."/>
        </authorList>
    </citation>
    <scope>NUCLEOTIDE SEQUENCE [LARGE SCALE GENOMIC DNA]</scope>
    <source>
        <strain evidence="4">AL2</strain>
    </source>
</reference>
<dbReference type="Proteomes" id="UP000005380">
    <property type="component" value="Chromosome"/>
</dbReference>
<feature type="domain" description="UspA" evidence="2">
    <location>
        <begin position="170"/>
        <end position="288"/>
    </location>
</feature>
<comment type="similarity">
    <text evidence="1">Belongs to the universal stress protein A family.</text>
</comment>
<proteinExistence type="inferred from homology"/>
<dbReference type="PANTHER" id="PTHR46268:SF6">
    <property type="entry name" value="UNIVERSAL STRESS PROTEIN UP12"/>
    <property type="match status" value="1"/>
</dbReference>
<gene>
    <name evidence="3" type="ORF">THIAE_04795</name>
</gene>
<dbReference type="KEGG" id="tao:THIAE_04795"/>
<dbReference type="EMBL" id="CP007030">
    <property type="protein sequence ID" value="AHF01199.1"/>
    <property type="molecule type" value="Genomic_DNA"/>
</dbReference>
<dbReference type="Gene3D" id="3.40.50.12370">
    <property type="match status" value="1"/>
</dbReference>
<dbReference type="PANTHER" id="PTHR46268">
    <property type="entry name" value="STRESS RESPONSE PROTEIN NHAX"/>
    <property type="match status" value="1"/>
</dbReference>
<dbReference type="InterPro" id="IPR006015">
    <property type="entry name" value="Universal_stress_UspA"/>
</dbReference>
<organism evidence="3 4">
    <name type="scientific">Thiomicrospira aerophila AL3</name>
    <dbReference type="NCBI Taxonomy" id="717772"/>
    <lineage>
        <taxon>Bacteria</taxon>
        <taxon>Pseudomonadati</taxon>
        <taxon>Pseudomonadota</taxon>
        <taxon>Gammaproteobacteria</taxon>
        <taxon>Thiotrichales</taxon>
        <taxon>Piscirickettsiaceae</taxon>
        <taxon>Thiomicrospira</taxon>
    </lineage>
</organism>
<sequence>MDKLQQHWVIACIDGSAMSDHVVDAAAWIAEQVNSPLEIMHTLERDGLTRPIDHSASYRPNMREDLIQELAEQERAESKRLIVEGKQLLDAQKHRLAGLAIKNIMTKQRHGNLAEALKGIEDQIRVLVVGLRGEDHEDQEKVMGAQLEDTIRAIHKPIYVVNGVFQAPRSLLLAYNDTEAARKALKFVCESPLYADIEIHLVHVNDKPQIGQAILEAAEVSLIRSGRHYSTALLNGDPQTALLTYQQTQAIDLIVMGALTHGSLHQLFFGSMALKVLQRTTTSVLLIR</sequence>
<keyword evidence="4" id="KW-1185">Reference proteome</keyword>
<dbReference type="RefSeq" id="WP_006460258.1">
    <property type="nucleotide sequence ID" value="NZ_CP007030.1"/>
</dbReference>
<dbReference type="eggNOG" id="COG0589">
    <property type="taxonomic scope" value="Bacteria"/>
</dbReference>
<dbReference type="InParanoid" id="W0DW52"/>
<dbReference type="Pfam" id="PF00582">
    <property type="entry name" value="Usp"/>
    <property type="match status" value="2"/>
</dbReference>
<dbReference type="CDD" id="cd00293">
    <property type="entry name" value="USP-like"/>
    <property type="match status" value="2"/>
</dbReference>
<dbReference type="AlphaFoldDB" id="W0DW52"/>
<name>W0DW52_9GAMM</name>
<protein>
    <submittedName>
        <fullName evidence="3">Universal stress protein UspA</fullName>
    </submittedName>
</protein>